<dbReference type="Pfam" id="PF00498">
    <property type="entry name" value="FHA"/>
    <property type="match status" value="1"/>
</dbReference>
<gene>
    <name evidence="6" type="ORF">D7V88_14720</name>
</gene>
<dbReference type="Gene3D" id="3.30.565.10">
    <property type="entry name" value="Histidine kinase-like ATPase, C-terminal domain"/>
    <property type="match status" value="1"/>
</dbReference>
<dbReference type="GO" id="GO:0000155">
    <property type="term" value="F:phosphorelay sensor kinase activity"/>
    <property type="evidence" value="ECO:0007669"/>
    <property type="project" value="InterPro"/>
</dbReference>
<organism evidence="6 7">
    <name type="scientific">Corallococcus terminator</name>
    <dbReference type="NCBI Taxonomy" id="2316733"/>
    <lineage>
        <taxon>Bacteria</taxon>
        <taxon>Pseudomonadati</taxon>
        <taxon>Myxococcota</taxon>
        <taxon>Myxococcia</taxon>
        <taxon>Myxococcales</taxon>
        <taxon>Cystobacterineae</taxon>
        <taxon>Myxococcaceae</taxon>
        <taxon>Corallococcus</taxon>
    </lineage>
</organism>
<dbReference type="InterPro" id="IPR036097">
    <property type="entry name" value="HisK_dim/P_sf"/>
</dbReference>
<feature type="domain" description="Histidine kinase" evidence="5">
    <location>
        <begin position="337"/>
        <end position="581"/>
    </location>
</feature>
<dbReference type="InterPro" id="IPR008984">
    <property type="entry name" value="SMAD_FHA_dom_sf"/>
</dbReference>
<protein>
    <recommendedName>
        <fullName evidence="2">histidine kinase</fullName>
        <ecNumber evidence="2">2.7.13.3</ecNumber>
    </recommendedName>
</protein>
<dbReference type="CDD" id="cd00060">
    <property type="entry name" value="FHA"/>
    <property type="match status" value="1"/>
</dbReference>
<dbReference type="PRINTS" id="PR00344">
    <property type="entry name" value="BCTRLSENSOR"/>
</dbReference>
<reference evidence="7" key="1">
    <citation type="submission" date="2018-09" db="EMBL/GenBank/DDBJ databases">
        <authorList>
            <person name="Livingstone P.G."/>
            <person name="Whitworth D.E."/>
        </authorList>
    </citation>
    <scope>NUCLEOTIDE SEQUENCE [LARGE SCALE GENOMIC DNA]</scope>
    <source>
        <strain evidence="7">CA054A</strain>
    </source>
</reference>
<dbReference type="Proteomes" id="UP000268094">
    <property type="component" value="Unassembled WGS sequence"/>
</dbReference>
<dbReference type="PANTHER" id="PTHR43065">
    <property type="entry name" value="SENSOR HISTIDINE KINASE"/>
    <property type="match status" value="1"/>
</dbReference>
<dbReference type="CDD" id="cd00082">
    <property type="entry name" value="HisKA"/>
    <property type="match status" value="1"/>
</dbReference>
<dbReference type="InterPro" id="IPR003661">
    <property type="entry name" value="HisK_dim/P_dom"/>
</dbReference>
<evidence type="ECO:0000256" key="2">
    <source>
        <dbReference type="ARBA" id="ARBA00012438"/>
    </source>
</evidence>
<dbReference type="Gene3D" id="3.30.450.40">
    <property type="match status" value="1"/>
</dbReference>
<dbReference type="InterPro" id="IPR004358">
    <property type="entry name" value="Sig_transdc_His_kin-like_C"/>
</dbReference>
<dbReference type="PROSITE" id="PS50006">
    <property type="entry name" value="FHA_DOMAIN"/>
    <property type="match status" value="1"/>
</dbReference>
<evidence type="ECO:0000259" key="4">
    <source>
        <dbReference type="PROSITE" id="PS50006"/>
    </source>
</evidence>
<dbReference type="AlphaFoldDB" id="A0A3A8JFJ6"/>
<evidence type="ECO:0000313" key="6">
    <source>
        <dbReference type="EMBL" id="RKG88233.1"/>
    </source>
</evidence>
<dbReference type="InterPro" id="IPR005467">
    <property type="entry name" value="His_kinase_dom"/>
</dbReference>
<dbReference type="Pfam" id="PF02518">
    <property type="entry name" value="HATPase_c"/>
    <property type="match status" value="1"/>
</dbReference>
<dbReference type="Pfam" id="PF01590">
    <property type="entry name" value="GAF"/>
    <property type="match status" value="1"/>
</dbReference>
<dbReference type="EC" id="2.7.13.3" evidence="2"/>
<evidence type="ECO:0000259" key="5">
    <source>
        <dbReference type="PROSITE" id="PS50109"/>
    </source>
</evidence>
<dbReference type="SUPFAM" id="SSF55781">
    <property type="entry name" value="GAF domain-like"/>
    <property type="match status" value="1"/>
</dbReference>
<dbReference type="RefSeq" id="WP_120541275.1">
    <property type="nucleotide sequence ID" value="NZ_RAVZ01000085.1"/>
</dbReference>
<dbReference type="InterPro" id="IPR000253">
    <property type="entry name" value="FHA_dom"/>
</dbReference>
<dbReference type="PANTHER" id="PTHR43065:SF42">
    <property type="entry name" value="TWO-COMPONENT SENSOR PPRA"/>
    <property type="match status" value="1"/>
</dbReference>
<dbReference type="InterPro" id="IPR003018">
    <property type="entry name" value="GAF"/>
</dbReference>
<keyword evidence="7" id="KW-1185">Reference proteome</keyword>
<dbReference type="EMBL" id="RAVZ01000085">
    <property type="protein sequence ID" value="RKG88233.1"/>
    <property type="molecule type" value="Genomic_DNA"/>
</dbReference>
<dbReference type="SMART" id="SM00240">
    <property type="entry name" value="FHA"/>
    <property type="match status" value="1"/>
</dbReference>
<dbReference type="SUPFAM" id="SSF49879">
    <property type="entry name" value="SMAD/FHA domain"/>
    <property type="match status" value="1"/>
</dbReference>
<dbReference type="InterPro" id="IPR036890">
    <property type="entry name" value="HATPase_C_sf"/>
</dbReference>
<comment type="catalytic activity">
    <reaction evidence="1">
        <text>ATP + protein L-histidine = ADP + protein N-phospho-L-histidine.</text>
        <dbReference type="EC" id="2.7.13.3"/>
    </reaction>
</comment>
<evidence type="ECO:0000313" key="7">
    <source>
        <dbReference type="Proteomes" id="UP000268094"/>
    </source>
</evidence>
<dbReference type="SUPFAM" id="SSF47384">
    <property type="entry name" value="Homodimeric domain of signal transducing histidine kinase"/>
    <property type="match status" value="1"/>
</dbReference>
<dbReference type="SUPFAM" id="SSF55874">
    <property type="entry name" value="ATPase domain of HSP90 chaperone/DNA topoisomerase II/histidine kinase"/>
    <property type="match status" value="1"/>
</dbReference>
<dbReference type="Gene3D" id="1.10.287.130">
    <property type="match status" value="1"/>
</dbReference>
<evidence type="ECO:0000256" key="3">
    <source>
        <dbReference type="ARBA" id="ARBA00022553"/>
    </source>
</evidence>
<dbReference type="InterPro" id="IPR029016">
    <property type="entry name" value="GAF-like_dom_sf"/>
</dbReference>
<dbReference type="Gene3D" id="2.60.200.20">
    <property type="match status" value="1"/>
</dbReference>
<dbReference type="OrthoDB" id="9808844at2"/>
<proteinExistence type="predicted"/>
<keyword evidence="3" id="KW-0597">Phosphoprotein</keyword>
<comment type="caution">
    <text evidence="6">The sequence shown here is derived from an EMBL/GenBank/DDBJ whole genome shotgun (WGS) entry which is preliminary data.</text>
</comment>
<dbReference type="SMART" id="SM00388">
    <property type="entry name" value="HisKA"/>
    <property type="match status" value="1"/>
</dbReference>
<dbReference type="InterPro" id="IPR003594">
    <property type="entry name" value="HATPase_dom"/>
</dbReference>
<evidence type="ECO:0000256" key="1">
    <source>
        <dbReference type="ARBA" id="ARBA00000085"/>
    </source>
</evidence>
<sequence>MLVYNPGQPDELSYPLGDAPLTIGRADDQVICIPHRSLSRQHARIERTDGRFFVTDLQSKNGTFVNGEQIRRKELRPGDTLTLGELVFLLTRDAPPAVAPGTPGEASSDEPRPQLTRALTRVPLKTLVQAVPGPEQSASEAAIAATRARERLRILQEVAKLLSVTDDFDTLLGKVLDLAFQILHVDRGVILLLDEQSGKLEPRVSKTAEGTPVRGPIFSQNIVDFVLRRSVAALFSDAVNDPRLDAAESIIFSSIRASMCVPLKPRDEVMGVLYVDNLSTPNRFSEDDLDFLVAFAGQAALALENARLYRRIEQETVQRMQLIMDAKLASLASMVGGMAHELRNPLNFISNFAGLSVGLTEDLAQVMAPQREKLDAASVRDVDEALDCLRTNAKKINEHGRRADSLIQGMLQHARRSPGPREAVDLNALVAESIALGQGGVRGQPMPVRLDAEYDPAVASVELVRADVGRVIINVVDNALYAMRQKWAAQGVGYVPVLKVRTLARPEQVEVRLRDNGPGIPTASAQRIFDPFFTTKPPGQGTGLGLSLSHDIIVQGHQGTFRMETVPGEFTEFVITLPRRGGQVVRLAPSQGAGAARG</sequence>
<dbReference type="SMART" id="SM00065">
    <property type="entry name" value="GAF"/>
    <property type="match status" value="1"/>
</dbReference>
<feature type="domain" description="FHA" evidence="4">
    <location>
        <begin position="21"/>
        <end position="70"/>
    </location>
</feature>
<dbReference type="SMART" id="SM00387">
    <property type="entry name" value="HATPase_c"/>
    <property type="match status" value="1"/>
</dbReference>
<dbReference type="PROSITE" id="PS50109">
    <property type="entry name" value="HIS_KIN"/>
    <property type="match status" value="1"/>
</dbReference>
<name>A0A3A8JFJ6_9BACT</name>
<accession>A0A3A8JFJ6</accession>